<accession>A0A383U2M8</accession>
<dbReference type="InterPro" id="IPR023614">
    <property type="entry name" value="Porin_dom_sf"/>
</dbReference>
<dbReference type="Gene3D" id="2.40.160.10">
    <property type="entry name" value="Porin"/>
    <property type="match status" value="1"/>
</dbReference>
<feature type="chain" id="PRO_5016772689" description="Phosphate-selective porin" evidence="1">
    <location>
        <begin position="20"/>
        <end position="385"/>
    </location>
</feature>
<dbReference type="InterPro" id="IPR010870">
    <property type="entry name" value="Porin_O/P"/>
</dbReference>
<proteinExistence type="predicted"/>
<organism evidence="2 3">
    <name type="scientific">Candidatus Ornithobacterium hominis</name>
    <dbReference type="NCBI Taxonomy" id="2497989"/>
    <lineage>
        <taxon>Bacteria</taxon>
        <taxon>Pseudomonadati</taxon>
        <taxon>Bacteroidota</taxon>
        <taxon>Flavobacteriia</taxon>
        <taxon>Flavobacteriales</taxon>
        <taxon>Weeksellaceae</taxon>
        <taxon>Ornithobacterium</taxon>
    </lineage>
</organism>
<feature type="signal peptide" evidence="1">
    <location>
        <begin position="1"/>
        <end position="19"/>
    </location>
</feature>
<evidence type="ECO:0000256" key="1">
    <source>
        <dbReference type="SAM" id="SignalP"/>
    </source>
</evidence>
<dbReference type="RefSeq" id="WP_119059764.1">
    <property type="nucleotide sequence ID" value="NZ_UNSC01000007.1"/>
</dbReference>
<dbReference type="Proteomes" id="UP000262142">
    <property type="component" value="Unassembled WGS sequence"/>
</dbReference>
<dbReference type="OrthoDB" id="846879at2"/>
<dbReference type="Pfam" id="PF07396">
    <property type="entry name" value="Porin_O_P"/>
    <property type="match status" value="1"/>
</dbReference>
<evidence type="ECO:0000313" key="3">
    <source>
        <dbReference type="Proteomes" id="UP000262142"/>
    </source>
</evidence>
<keyword evidence="1" id="KW-0732">Signal</keyword>
<name>A0A383U2M8_9FLAO</name>
<gene>
    <name evidence="2" type="ORF">SAMEA104719789_01602</name>
</gene>
<reference evidence="2 3" key="1">
    <citation type="submission" date="2018-09" db="EMBL/GenBank/DDBJ databases">
        <authorList>
            <consortium name="Pathogen Informatics"/>
        </authorList>
    </citation>
    <scope>NUCLEOTIDE SEQUENCE [LARGE SCALE GENOMIC DNA]</scope>
    <source>
        <strain evidence="2 3">OH-22767</strain>
    </source>
</reference>
<protein>
    <recommendedName>
        <fullName evidence="4">Phosphate-selective porin</fullName>
    </recommendedName>
</protein>
<sequence length="385" mass="44185">MKKFVITLAILASLGSAKAQKTSEVLEKIQNNVDINLLLRSSLEFTDVERKQNGFRQNEARFQVTGEINDRLDYNVRIRLHKSQIPKTLDNAPASLDYASLSYTLGENRDWRVTVGKQANNFGNWEFEKNPTFEYLYSDLIKTQTNLFTVGAKLAHQINDNHTVEVLVYNAKNDTFDSLHPESDFNENNLTASELPLATNLAWRGNFADKKFRTFYSVGASQIAEGKTDFQLAMGNKLVLDRFEAYLDLQHTHIAVDYADMISSTINEYRRTMNPNHINIYAQKLESQTAVLRLDYAITPKWYITAKSVYERLNNRGVNSLGNSLSQHHLNLIGIEYKPFASQNFRFFGYYANDYKHYNNVLHKVVNKTNINIFAIGALYNLNAF</sequence>
<evidence type="ECO:0008006" key="4">
    <source>
        <dbReference type="Google" id="ProtNLM"/>
    </source>
</evidence>
<dbReference type="EMBL" id="UNSC01000007">
    <property type="protein sequence ID" value="SZD74144.1"/>
    <property type="molecule type" value="Genomic_DNA"/>
</dbReference>
<dbReference type="SUPFAM" id="SSF56935">
    <property type="entry name" value="Porins"/>
    <property type="match status" value="1"/>
</dbReference>
<keyword evidence="3" id="KW-1185">Reference proteome</keyword>
<dbReference type="AlphaFoldDB" id="A0A383U2M8"/>
<evidence type="ECO:0000313" key="2">
    <source>
        <dbReference type="EMBL" id="SZD74144.1"/>
    </source>
</evidence>